<accession>A0A438HQV9</accession>
<dbReference type="EMBL" id="QGNW01000189">
    <property type="protein sequence ID" value="RVW86841.1"/>
    <property type="molecule type" value="Genomic_DNA"/>
</dbReference>
<comment type="caution">
    <text evidence="1">The sequence shown here is derived from an EMBL/GenBank/DDBJ whole genome shotgun (WGS) entry which is preliminary data.</text>
</comment>
<evidence type="ECO:0000313" key="1">
    <source>
        <dbReference type="EMBL" id="RVW86841.1"/>
    </source>
</evidence>
<sequence length="114" mass="12860">MSYMFPIVSKFVIIPQITKDLNCSVIFTSSKCVFQDCFTGKMIGHASEKEGLHFLEAKSDKYDSIPLSYMSEEHTTNKTQVWSKPKQRRLGFIEMGTDTGPETVGGLVRTGLMR</sequence>
<dbReference type="AlphaFoldDB" id="A0A438HQV9"/>
<name>A0A438HQV9_VITVI</name>
<reference evidence="1 2" key="1">
    <citation type="journal article" date="2018" name="PLoS Genet.">
        <title>Population sequencing reveals clonal diversity and ancestral inbreeding in the grapevine cultivar Chardonnay.</title>
        <authorList>
            <person name="Roach M.J."/>
            <person name="Johnson D.L."/>
            <person name="Bohlmann J."/>
            <person name="van Vuuren H.J."/>
            <person name="Jones S.J."/>
            <person name="Pretorius I.S."/>
            <person name="Schmidt S.A."/>
            <person name="Borneman A.R."/>
        </authorList>
    </citation>
    <scope>NUCLEOTIDE SEQUENCE [LARGE SCALE GENOMIC DNA]</scope>
    <source>
        <strain evidence="2">cv. Chardonnay</strain>
        <tissue evidence="1">Leaf</tissue>
    </source>
</reference>
<protein>
    <submittedName>
        <fullName evidence="1">Uncharacterized protein</fullName>
    </submittedName>
</protein>
<dbReference type="Proteomes" id="UP000288805">
    <property type="component" value="Unassembled WGS sequence"/>
</dbReference>
<gene>
    <name evidence="1" type="ORF">CK203_036072</name>
</gene>
<organism evidence="1 2">
    <name type="scientific">Vitis vinifera</name>
    <name type="common">Grape</name>
    <dbReference type="NCBI Taxonomy" id="29760"/>
    <lineage>
        <taxon>Eukaryota</taxon>
        <taxon>Viridiplantae</taxon>
        <taxon>Streptophyta</taxon>
        <taxon>Embryophyta</taxon>
        <taxon>Tracheophyta</taxon>
        <taxon>Spermatophyta</taxon>
        <taxon>Magnoliopsida</taxon>
        <taxon>eudicotyledons</taxon>
        <taxon>Gunneridae</taxon>
        <taxon>Pentapetalae</taxon>
        <taxon>rosids</taxon>
        <taxon>Vitales</taxon>
        <taxon>Vitaceae</taxon>
        <taxon>Viteae</taxon>
        <taxon>Vitis</taxon>
    </lineage>
</organism>
<proteinExistence type="predicted"/>
<evidence type="ECO:0000313" key="2">
    <source>
        <dbReference type="Proteomes" id="UP000288805"/>
    </source>
</evidence>